<reference evidence="1" key="1">
    <citation type="journal article" date="2019" name="bioRxiv">
        <title>The Genome of the Zebra Mussel, Dreissena polymorpha: A Resource for Invasive Species Research.</title>
        <authorList>
            <person name="McCartney M.A."/>
            <person name="Auch B."/>
            <person name="Kono T."/>
            <person name="Mallez S."/>
            <person name="Zhang Y."/>
            <person name="Obille A."/>
            <person name="Becker A."/>
            <person name="Abrahante J.E."/>
            <person name="Garbe J."/>
            <person name="Badalamenti J.P."/>
            <person name="Herman A."/>
            <person name="Mangelson H."/>
            <person name="Liachko I."/>
            <person name="Sullivan S."/>
            <person name="Sone E.D."/>
            <person name="Koren S."/>
            <person name="Silverstein K.A.T."/>
            <person name="Beckman K.B."/>
            <person name="Gohl D.M."/>
        </authorList>
    </citation>
    <scope>NUCLEOTIDE SEQUENCE</scope>
    <source>
        <strain evidence="1">Duluth1</strain>
        <tissue evidence="1">Whole animal</tissue>
    </source>
</reference>
<evidence type="ECO:0000313" key="1">
    <source>
        <dbReference type="EMBL" id="KAH3887152.1"/>
    </source>
</evidence>
<gene>
    <name evidence="1" type="ORF">DPMN_011168</name>
</gene>
<dbReference type="Proteomes" id="UP000828390">
    <property type="component" value="Unassembled WGS sequence"/>
</dbReference>
<evidence type="ECO:0000313" key="2">
    <source>
        <dbReference type="Proteomes" id="UP000828390"/>
    </source>
</evidence>
<name>A0A9D4N017_DREPO</name>
<protein>
    <submittedName>
        <fullName evidence="1">Uncharacterized protein</fullName>
    </submittedName>
</protein>
<organism evidence="1 2">
    <name type="scientific">Dreissena polymorpha</name>
    <name type="common">Zebra mussel</name>
    <name type="synonym">Mytilus polymorpha</name>
    <dbReference type="NCBI Taxonomy" id="45954"/>
    <lineage>
        <taxon>Eukaryota</taxon>
        <taxon>Metazoa</taxon>
        <taxon>Spiralia</taxon>
        <taxon>Lophotrochozoa</taxon>
        <taxon>Mollusca</taxon>
        <taxon>Bivalvia</taxon>
        <taxon>Autobranchia</taxon>
        <taxon>Heteroconchia</taxon>
        <taxon>Euheterodonta</taxon>
        <taxon>Imparidentia</taxon>
        <taxon>Neoheterodontei</taxon>
        <taxon>Myida</taxon>
        <taxon>Dreissenoidea</taxon>
        <taxon>Dreissenidae</taxon>
        <taxon>Dreissena</taxon>
    </lineage>
</organism>
<comment type="caution">
    <text evidence="1">The sequence shown here is derived from an EMBL/GenBank/DDBJ whole genome shotgun (WGS) entry which is preliminary data.</text>
</comment>
<dbReference type="AlphaFoldDB" id="A0A9D4N017"/>
<proteinExistence type="predicted"/>
<keyword evidence="2" id="KW-1185">Reference proteome</keyword>
<reference evidence="1" key="2">
    <citation type="submission" date="2020-11" db="EMBL/GenBank/DDBJ databases">
        <authorList>
            <person name="McCartney M.A."/>
            <person name="Auch B."/>
            <person name="Kono T."/>
            <person name="Mallez S."/>
            <person name="Becker A."/>
            <person name="Gohl D.M."/>
            <person name="Silverstein K.A.T."/>
            <person name="Koren S."/>
            <person name="Bechman K.B."/>
            <person name="Herman A."/>
            <person name="Abrahante J.E."/>
            <person name="Garbe J."/>
        </authorList>
    </citation>
    <scope>NUCLEOTIDE SEQUENCE</scope>
    <source>
        <strain evidence="1">Duluth1</strain>
        <tissue evidence="1">Whole animal</tissue>
    </source>
</reference>
<sequence>MLQALRFCLVGAGDNMSAANRKLVLPTLVEMLACQEETTRAVASGCVGSFCKTLPDEELTALLVQELFGMYTVV</sequence>
<dbReference type="Pfam" id="PF25801">
    <property type="entry name" value="HEAT_GCN1_C_2"/>
    <property type="match status" value="1"/>
</dbReference>
<accession>A0A9D4N017</accession>
<dbReference type="EMBL" id="JAIWYP010000001">
    <property type="protein sequence ID" value="KAH3887152.1"/>
    <property type="molecule type" value="Genomic_DNA"/>
</dbReference>